<evidence type="ECO:0000313" key="7">
    <source>
        <dbReference type="EMBL" id="KAK2087022.1"/>
    </source>
</evidence>
<keyword evidence="3" id="KW-0804">Transcription</keyword>
<keyword evidence="8" id="KW-1185">Reference proteome</keyword>
<evidence type="ECO:0000256" key="3">
    <source>
        <dbReference type="ARBA" id="ARBA00023163"/>
    </source>
</evidence>
<proteinExistence type="inferred from homology"/>
<evidence type="ECO:0000313" key="8">
    <source>
        <dbReference type="Proteomes" id="UP001266305"/>
    </source>
</evidence>
<sequence length="146" mass="14409">MSCGGSGGDPEAAPVSAPGTLPASITTENKASPAGTPEGREAGAAAGVTGPLAARAGALLEGAMFNGVSLLPSAAHGDGKPFVSSAPLMDFLMQLEDYTPTIPDAVAGFPLDCAGFDPSDRRGVRLISLAAQKLISDIASDALTAK</sequence>
<evidence type="ECO:0000256" key="1">
    <source>
        <dbReference type="ARBA" id="ARBA00004123"/>
    </source>
</evidence>
<dbReference type="PRINTS" id="PR01443">
    <property type="entry name" value="TFIID30KDSUB"/>
</dbReference>
<protein>
    <submittedName>
        <fullName evidence="7">Transcription initiation factor TFIID subunit 10</fullName>
    </submittedName>
</protein>
<comment type="subcellular location">
    <subcellularLocation>
        <location evidence="1">Nucleus</location>
    </subcellularLocation>
</comment>
<name>A0ABQ9TS63_SAGOE</name>
<evidence type="ECO:0000256" key="2">
    <source>
        <dbReference type="ARBA" id="ARBA00023015"/>
    </source>
</evidence>
<dbReference type="Pfam" id="PF03540">
    <property type="entry name" value="TAF10"/>
    <property type="match status" value="1"/>
</dbReference>
<feature type="region of interest" description="Disordered" evidence="6">
    <location>
        <begin position="1"/>
        <end position="46"/>
    </location>
</feature>
<keyword evidence="2" id="KW-0805">Transcription regulation</keyword>
<evidence type="ECO:0000256" key="4">
    <source>
        <dbReference type="ARBA" id="ARBA00023242"/>
    </source>
</evidence>
<comment type="caution">
    <text evidence="7">The sequence shown here is derived from an EMBL/GenBank/DDBJ whole genome shotgun (WGS) entry which is preliminary data.</text>
</comment>
<dbReference type="PANTHER" id="PTHR21242:SF0">
    <property type="entry name" value="TRANSCRIPTION INITIATION FACTOR TFIID SUBUNIT 10"/>
    <property type="match status" value="1"/>
</dbReference>
<gene>
    <name evidence="7" type="primary">TAF10</name>
    <name evidence="7" type="ORF">P7K49_032929</name>
</gene>
<comment type="similarity">
    <text evidence="5">Belongs to the TAF10 family.</text>
</comment>
<dbReference type="InterPro" id="IPR003923">
    <property type="entry name" value="TAF10"/>
</dbReference>
<organism evidence="7 8">
    <name type="scientific">Saguinus oedipus</name>
    <name type="common">Cotton-top tamarin</name>
    <name type="synonym">Oedipomidas oedipus</name>
    <dbReference type="NCBI Taxonomy" id="9490"/>
    <lineage>
        <taxon>Eukaryota</taxon>
        <taxon>Metazoa</taxon>
        <taxon>Chordata</taxon>
        <taxon>Craniata</taxon>
        <taxon>Vertebrata</taxon>
        <taxon>Euteleostomi</taxon>
        <taxon>Mammalia</taxon>
        <taxon>Eutheria</taxon>
        <taxon>Euarchontoglires</taxon>
        <taxon>Primates</taxon>
        <taxon>Haplorrhini</taxon>
        <taxon>Platyrrhini</taxon>
        <taxon>Cebidae</taxon>
        <taxon>Callitrichinae</taxon>
        <taxon>Saguinus</taxon>
    </lineage>
</organism>
<dbReference type="Proteomes" id="UP001266305">
    <property type="component" value="Unassembled WGS sequence"/>
</dbReference>
<accession>A0ABQ9TS63</accession>
<dbReference type="CDD" id="cd07982">
    <property type="entry name" value="HFD_TAF10"/>
    <property type="match status" value="1"/>
</dbReference>
<evidence type="ECO:0000256" key="5">
    <source>
        <dbReference type="ARBA" id="ARBA00025730"/>
    </source>
</evidence>
<keyword evidence="4" id="KW-0539">Nucleus</keyword>
<reference evidence="7 8" key="1">
    <citation type="submission" date="2023-05" db="EMBL/GenBank/DDBJ databases">
        <title>B98-5 Cell Line De Novo Hybrid Assembly: An Optical Mapping Approach.</title>
        <authorList>
            <person name="Kananen K."/>
            <person name="Auerbach J.A."/>
            <person name="Kautto E."/>
            <person name="Blachly J.S."/>
        </authorList>
    </citation>
    <scope>NUCLEOTIDE SEQUENCE [LARGE SCALE GENOMIC DNA]</scope>
    <source>
        <strain evidence="7">B95-8</strain>
        <tissue evidence="7">Cell line</tissue>
    </source>
</reference>
<dbReference type="PANTHER" id="PTHR21242">
    <property type="entry name" value="TRANSCRIPTION INITIATION FACTOR TFIID SUBUNIT 10"/>
    <property type="match status" value="1"/>
</dbReference>
<dbReference type="EMBL" id="JASSZA010000019">
    <property type="protein sequence ID" value="KAK2087022.1"/>
    <property type="molecule type" value="Genomic_DNA"/>
</dbReference>
<evidence type="ECO:0000256" key="6">
    <source>
        <dbReference type="SAM" id="MobiDB-lite"/>
    </source>
</evidence>